<evidence type="ECO:0000313" key="3">
    <source>
        <dbReference type="EMBL" id="NYA72041.1"/>
    </source>
</evidence>
<dbReference type="AlphaFoldDB" id="A0A7Y8Y3V0"/>
<gene>
    <name evidence="3" type="ORF">HZF10_14015</name>
</gene>
<dbReference type="CDD" id="cd07814">
    <property type="entry name" value="SRPBCC_CalC_Aha1-like"/>
    <property type="match status" value="1"/>
</dbReference>
<dbReference type="Gene3D" id="3.30.530.20">
    <property type="match status" value="1"/>
</dbReference>
<evidence type="ECO:0000259" key="2">
    <source>
        <dbReference type="Pfam" id="PF08327"/>
    </source>
</evidence>
<evidence type="ECO:0000313" key="4">
    <source>
        <dbReference type="Proteomes" id="UP000535020"/>
    </source>
</evidence>
<comment type="similarity">
    <text evidence="1">Belongs to the AHA1 family.</text>
</comment>
<keyword evidence="4" id="KW-1185">Reference proteome</keyword>
<protein>
    <submittedName>
        <fullName evidence="3">SRPBCC domain-containing protein</fullName>
    </submittedName>
</protein>
<sequence>MDISEKEPLIYDLALDAPIQKVWQAISDKDKMVQWYFPMMEDFKPQVGFVTQFDVVHPESGNHYQHKWTVTEALDQRKLSYEWNYPDYPGNGLLTFELEPNGDKTHLKLTFKALESFEPQKYPELSMANFNEGWTYFTNALADFVNKQ</sequence>
<dbReference type="RefSeq" id="WP_176006848.1">
    <property type="nucleotide sequence ID" value="NZ_JABWMI010000015.1"/>
</dbReference>
<reference evidence="3 4" key="1">
    <citation type="submission" date="2020-07" db="EMBL/GenBank/DDBJ databases">
        <authorList>
            <person name="Sun Q."/>
        </authorList>
    </citation>
    <scope>NUCLEOTIDE SEQUENCE [LARGE SCALE GENOMIC DNA]</scope>
    <source>
        <strain evidence="3 4">MAH-1</strain>
    </source>
</reference>
<organism evidence="3 4">
    <name type="scientific">Flavobacterium agri</name>
    <dbReference type="NCBI Taxonomy" id="2743471"/>
    <lineage>
        <taxon>Bacteria</taxon>
        <taxon>Pseudomonadati</taxon>
        <taxon>Bacteroidota</taxon>
        <taxon>Flavobacteriia</taxon>
        <taxon>Flavobacteriales</taxon>
        <taxon>Flavobacteriaceae</taxon>
        <taxon>Flavobacterium</taxon>
    </lineage>
</organism>
<dbReference type="Proteomes" id="UP000535020">
    <property type="component" value="Unassembled WGS sequence"/>
</dbReference>
<dbReference type="Pfam" id="PF08327">
    <property type="entry name" value="AHSA1"/>
    <property type="match status" value="1"/>
</dbReference>
<comment type="caution">
    <text evidence="3">The sequence shown here is derived from an EMBL/GenBank/DDBJ whole genome shotgun (WGS) entry which is preliminary data.</text>
</comment>
<dbReference type="InterPro" id="IPR023393">
    <property type="entry name" value="START-like_dom_sf"/>
</dbReference>
<dbReference type="EMBL" id="JACBJI010000006">
    <property type="protein sequence ID" value="NYA72041.1"/>
    <property type="molecule type" value="Genomic_DNA"/>
</dbReference>
<evidence type="ECO:0000256" key="1">
    <source>
        <dbReference type="ARBA" id="ARBA00006817"/>
    </source>
</evidence>
<feature type="domain" description="Activator of Hsp90 ATPase homologue 1/2-like C-terminal" evidence="2">
    <location>
        <begin position="16"/>
        <end position="145"/>
    </location>
</feature>
<proteinExistence type="inferred from homology"/>
<dbReference type="InterPro" id="IPR013538">
    <property type="entry name" value="ASHA1/2-like_C"/>
</dbReference>
<accession>A0A7Y8Y3V0</accession>
<dbReference type="SUPFAM" id="SSF55961">
    <property type="entry name" value="Bet v1-like"/>
    <property type="match status" value="1"/>
</dbReference>
<name>A0A7Y8Y3V0_9FLAO</name>